<organism evidence="2 3">
    <name type="scientific">Burkholderia reimsis</name>
    <dbReference type="NCBI Taxonomy" id="2234132"/>
    <lineage>
        <taxon>Bacteria</taxon>
        <taxon>Pseudomonadati</taxon>
        <taxon>Pseudomonadota</taxon>
        <taxon>Betaproteobacteria</taxon>
        <taxon>Burkholderiales</taxon>
        <taxon>Burkholderiaceae</taxon>
        <taxon>Burkholderia</taxon>
    </lineage>
</organism>
<dbReference type="RefSeq" id="WP_113045512.1">
    <property type="nucleotide sequence ID" value="NZ_QMFZ01000008.1"/>
</dbReference>
<gene>
    <name evidence="2" type="ORF">DPV79_11830</name>
</gene>
<dbReference type="AlphaFoldDB" id="A0A365QYL6"/>
<keyword evidence="3" id="KW-1185">Reference proteome</keyword>
<proteinExistence type="predicted"/>
<feature type="region of interest" description="Disordered" evidence="1">
    <location>
        <begin position="1"/>
        <end position="38"/>
    </location>
</feature>
<sequence length="257" mass="26487">MTEADSSSIPTLTDVLVPGKPVPARGPAPDAPRPPAGAAIPVLTDVVAPRTAGAAPADSMSDALDPDSVVVEPVPTPHVPALELPGDEAVETATVAAAALGETDAPAEPGAAEHVVAEDSAAMSAPLRSSLADDDVLPHAFAAVAREAVGHAREAHMPEAVAPAPAPQQDAQAVAGLTPEDAQHIAERLRNRLTNYLTGDGRDAIEARCRDALHEHSAWLVGQITREVALALETEVMDWVRDAVDEEIARRRAGHAG</sequence>
<comment type="caution">
    <text evidence="2">The sequence shown here is derived from an EMBL/GenBank/DDBJ whole genome shotgun (WGS) entry which is preliminary data.</text>
</comment>
<evidence type="ECO:0000256" key="1">
    <source>
        <dbReference type="SAM" id="MobiDB-lite"/>
    </source>
</evidence>
<feature type="compositionally biased region" description="Pro residues" evidence="1">
    <location>
        <begin position="20"/>
        <end position="35"/>
    </location>
</feature>
<name>A0A365QYL6_9BURK</name>
<dbReference type="InterPro" id="IPR018924">
    <property type="entry name" value="DUF2486"/>
</dbReference>
<dbReference type="Proteomes" id="UP000252458">
    <property type="component" value="Unassembled WGS sequence"/>
</dbReference>
<evidence type="ECO:0000313" key="2">
    <source>
        <dbReference type="EMBL" id="RBB39945.1"/>
    </source>
</evidence>
<dbReference type="EMBL" id="QMFZ01000008">
    <property type="protein sequence ID" value="RBB39945.1"/>
    <property type="molecule type" value="Genomic_DNA"/>
</dbReference>
<evidence type="ECO:0000313" key="3">
    <source>
        <dbReference type="Proteomes" id="UP000252458"/>
    </source>
</evidence>
<protein>
    <submittedName>
        <fullName evidence="2">DUF2486 domain-containing protein</fullName>
    </submittedName>
</protein>
<reference evidence="2 3" key="1">
    <citation type="submission" date="2018-06" db="EMBL/GenBank/DDBJ databases">
        <title>Draft genome sequence of Burkholderia reimsis strain BE51 isolated from a French agricultural soil.</title>
        <authorList>
            <person name="Esmaeel Q."/>
        </authorList>
    </citation>
    <scope>NUCLEOTIDE SEQUENCE [LARGE SCALE GENOMIC DNA]</scope>
    <source>
        <strain evidence="2 3">BE51</strain>
    </source>
</reference>
<accession>A0A365QYL6</accession>
<dbReference type="Pfam" id="PF10667">
    <property type="entry name" value="DUF2486"/>
    <property type="match status" value="1"/>
</dbReference>
<feature type="compositionally biased region" description="Polar residues" evidence="1">
    <location>
        <begin position="1"/>
        <end position="11"/>
    </location>
</feature>